<keyword evidence="2" id="KW-1185">Reference proteome</keyword>
<sequence>MRVPGRGIVARDPTCKSSARATLIKLSSVDLRLASASRRVHHTVLEVYVWHVRRAERESDEEKSPAAAVPTKVATLEFKAKLEALSTKLEVALRTAQHLKSSRVCDEYVVDARRREANAANALAIMRGGDLIGGGREFSSRTSFFAKIYPASSPVARRPSPIAPHSPTFYADFE</sequence>
<gene>
    <name evidence="1" type="ORF">V9T40_007503</name>
</gene>
<dbReference type="EMBL" id="JBBCAQ010000020">
    <property type="protein sequence ID" value="KAK7592751.1"/>
    <property type="molecule type" value="Genomic_DNA"/>
</dbReference>
<reference evidence="1 2" key="1">
    <citation type="submission" date="2024-03" db="EMBL/GenBank/DDBJ databases">
        <title>Adaptation during the transition from Ophiocordyceps entomopathogen to insect associate is accompanied by gene loss and intensified selection.</title>
        <authorList>
            <person name="Ward C.M."/>
            <person name="Onetto C.A."/>
            <person name="Borneman A.R."/>
        </authorList>
    </citation>
    <scope>NUCLEOTIDE SEQUENCE [LARGE SCALE GENOMIC DNA]</scope>
    <source>
        <strain evidence="1">AWRI1</strain>
        <tissue evidence="1">Single Adult Female</tissue>
    </source>
</reference>
<evidence type="ECO:0000313" key="2">
    <source>
        <dbReference type="Proteomes" id="UP001367676"/>
    </source>
</evidence>
<organism evidence="1 2">
    <name type="scientific">Parthenolecanium corni</name>
    <dbReference type="NCBI Taxonomy" id="536013"/>
    <lineage>
        <taxon>Eukaryota</taxon>
        <taxon>Metazoa</taxon>
        <taxon>Ecdysozoa</taxon>
        <taxon>Arthropoda</taxon>
        <taxon>Hexapoda</taxon>
        <taxon>Insecta</taxon>
        <taxon>Pterygota</taxon>
        <taxon>Neoptera</taxon>
        <taxon>Paraneoptera</taxon>
        <taxon>Hemiptera</taxon>
        <taxon>Sternorrhyncha</taxon>
        <taxon>Coccoidea</taxon>
        <taxon>Coccidae</taxon>
        <taxon>Parthenolecanium</taxon>
    </lineage>
</organism>
<comment type="caution">
    <text evidence="1">The sequence shown here is derived from an EMBL/GenBank/DDBJ whole genome shotgun (WGS) entry which is preliminary data.</text>
</comment>
<protein>
    <submittedName>
        <fullName evidence="1">Uncharacterized protein</fullName>
    </submittedName>
</protein>
<proteinExistence type="predicted"/>
<dbReference type="AlphaFoldDB" id="A0AAN9Y660"/>
<accession>A0AAN9Y660</accession>
<name>A0AAN9Y660_9HEMI</name>
<dbReference type="Proteomes" id="UP001367676">
    <property type="component" value="Unassembled WGS sequence"/>
</dbReference>
<evidence type="ECO:0000313" key="1">
    <source>
        <dbReference type="EMBL" id="KAK7592751.1"/>
    </source>
</evidence>